<keyword evidence="4" id="KW-0274">FAD</keyword>
<evidence type="ECO:0000313" key="9">
    <source>
        <dbReference type="Proteomes" id="UP000325273"/>
    </source>
</evidence>
<dbReference type="AlphaFoldDB" id="A0A5B0HHF5"/>
<proteinExistence type="inferred from homology"/>
<dbReference type="Gene3D" id="1.20.140.10">
    <property type="entry name" value="Butyryl-CoA Dehydrogenase, subunit A, domain 3"/>
    <property type="match status" value="1"/>
</dbReference>
<dbReference type="Pfam" id="PF00441">
    <property type="entry name" value="Acyl-CoA_dh_1"/>
    <property type="match status" value="1"/>
</dbReference>
<evidence type="ECO:0000256" key="2">
    <source>
        <dbReference type="ARBA" id="ARBA00009347"/>
    </source>
</evidence>
<dbReference type="InterPro" id="IPR009100">
    <property type="entry name" value="AcylCoA_DH/oxidase_NM_dom_sf"/>
</dbReference>
<dbReference type="InterPro" id="IPR013786">
    <property type="entry name" value="AcylCoA_DH/ox_N"/>
</dbReference>
<gene>
    <name evidence="8" type="ORF">FVF58_06805</name>
</gene>
<dbReference type="GO" id="GO:0003995">
    <property type="term" value="F:acyl-CoA dehydrogenase activity"/>
    <property type="evidence" value="ECO:0007669"/>
    <property type="project" value="TreeGrafter"/>
</dbReference>
<feature type="domain" description="Acyl-CoA dehydrogenase/oxidase C-terminal" evidence="5">
    <location>
        <begin position="215"/>
        <end position="366"/>
    </location>
</feature>
<dbReference type="CDD" id="cd00567">
    <property type="entry name" value="ACAD"/>
    <property type="match status" value="1"/>
</dbReference>
<dbReference type="Pfam" id="PF02771">
    <property type="entry name" value="Acyl-CoA_dh_N"/>
    <property type="match status" value="1"/>
</dbReference>
<reference evidence="8 9" key="1">
    <citation type="submission" date="2019-08" db="EMBL/GenBank/DDBJ databases">
        <title>Paraburkholderia sp. DCY113.</title>
        <authorList>
            <person name="Kang J."/>
        </authorList>
    </citation>
    <scope>NUCLEOTIDE SEQUENCE [LARGE SCALE GENOMIC DNA]</scope>
    <source>
        <strain evidence="8 9">DCY113</strain>
    </source>
</reference>
<keyword evidence="3" id="KW-0285">Flavoprotein</keyword>
<accession>A0A5B0HHF5</accession>
<feature type="domain" description="Acyl-CoA dehydrogenase/oxidase N-terminal" evidence="7">
    <location>
        <begin position="7"/>
        <end position="99"/>
    </location>
</feature>
<evidence type="ECO:0000256" key="3">
    <source>
        <dbReference type="ARBA" id="ARBA00022630"/>
    </source>
</evidence>
<dbReference type="GO" id="GO:0050660">
    <property type="term" value="F:flavin adenine dinucleotide binding"/>
    <property type="evidence" value="ECO:0007669"/>
    <property type="project" value="InterPro"/>
</dbReference>
<evidence type="ECO:0000259" key="6">
    <source>
        <dbReference type="Pfam" id="PF02770"/>
    </source>
</evidence>
<comment type="similarity">
    <text evidence="2">Belongs to the acyl-CoA dehydrogenase family.</text>
</comment>
<dbReference type="Pfam" id="PF02770">
    <property type="entry name" value="Acyl-CoA_dh_M"/>
    <property type="match status" value="1"/>
</dbReference>
<dbReference type="PANTHER" id="PTHR43884:SF12">
    <property type="entry name" value="ISOVALERYL-COA DEHYDROGENASE, MITOCHONDRIAL-RELATED"/>
    <property type="match status" value="1"/>
</dbReference>
<comment type="caution">
    <text evidence="8">The sequence shown here is derived from an EMBL/GenBank/DDBJ whole genome shotgun (WGS) entry which is preliminary data.</text>
</comment>
<dbReference type="PANTHER" id="PTHR43884">
    <property type="entry name" value="ACYL-COA DEHYDROGENASE"/>
    <property type="match status" value="1"/>
</dbReference>
<dbReference type="PIRSF" id="PIRSF016578">
    <property type="entry name" value="HsaA"/>
    <property type="match status" value="1"/>
</dbReference>
<protein>
    <submittedName>
        <fullName evidence="8">Acyl-CoA dehydrogenase</fullName>
    </submittedName>
</protein>
<evidence type="ECO:0000313" key="8">
    <source>
        <dbReference type="EMBL" id="KAA1014532.1"/>
    </source>
</evidence>
<sequence length="373" mass="39440">MSYVEALDHVIHTVISPAARETDQLARFPRAALDALGKAGLLGLLSPAEFGGMGLGLADAAQVVERIARECPSTAMVVTMHYTAAVLIEKYGPPDVRRAIAQGRHLTTLAWSETGTRSHFWAPVGTAQPDDDGFVLNGSKTMVTSAQEADSYVWSSQPALAAQGASTLWLVDSRLPGLHCPQPFDGLGLRGNASAPIRADNLRVPASTMLGPDGGGFEIMNGDALPVFTTLVASSSIGLMDGVLQRATAHITGNRFAETGSTLADLPTIRAYLARARLRADQARALRDDTLAAMVAARPDAMLRVLQVKVAAAEAALDVTDTAMRTCGGAAFRKEIGIERLFRDARTASVMAAPTSDVLYDFIGRVLCDMPLA</sequence>
<evidence type="ECO:0000259" key="7">
    <source>
        <dbReference type="Pfam" id="PF02771"/>
    </source>
</evidence>
<dbReference type="SUPFAM" id="SSF47203">
    <property type="entry name" value="Acyl-CoA dehydrogenase C-terminal domain-like"/>
    <property type="match status" value="1"/>
</dbReference>
<organism evidence="8 9">
    <name type="scientific">Paraburkholderia panacisoli</name>
    <dbReference type="NCBI Taxonomy" id="2603818"/>
    <lineage>
        <taxon>Bacteria</taxon>
        <taxon>Pseudomonadati</taxon>
        <taxon>Pseudomonadota</taxon>
        <taxon>Betaproteobacteria</taxon>
        <taxon>Burkholderiales</taxon>
        <taxon>Burkholderiaceae</taxon>
        <taxon>Paraburkholderia</taxon>
    </lineage>
</organism>
<comment type="cofactor">
    <cofactor evidence="1">
        <name>FAD</name>
        <dbReference type="ChEBI" id="CHEBI:57692"/>
    </cofactor>
</comment>
<evidence type="ECO:0000259" key="5">
    <source>
        <dbReference type="Pfam" id="PF00441"/>
    </source>
</evidence>
<evidence type="ECO:0000256" key="1">
    <source>
        <dbReference type="ARBA" id="ARBA00001974"/>
    </source>
</evidence>
<dbReference type="InterPro" id="IPR036250">
    <property type="entry name" value="AcylCo_DH-like_C"/>
</dbReference>
<dbReference type="EMBL" id="VTUZ01000003">
    <property type="protein sequence ID" value="KAA1014532.1"/>
    <property type="molecule type" value="Genomic_DNA"/>
</dbReference>
<feature type="domain" description="Acyl-CoA oxidase/dehydrogenase middle" evidence="6">
    <location>
        <begin position="109"/>
        <end position="201"/>
    </location>
</feature>
<dbReference type="InterPro" id="IPR009075">
    <property type="entry name" value="AcylCo_DH/oxidase_C"/>
</dbReference>
<dbReference type="SUPFAM" id="SSF56645">
    <property type="entry name" value="Acyl-CoA dehydrogenase NM domain-like"/>
    <property type="match status" value="1"/>
</dbReference>
<evidence type="ECO:0000256" key="4">
    <source>
        <dbReference type="ARBA" id="ARBA00022827"/>
    </source>
</evidence>
<dbReference type="Gene3D" id="2.40.110.10">
    <property type="entry name" value="Butyryl-CoA Dehydrogenase, subunit A, domain 2"/>
    <property type="match status" value="1"/>
</dbReference>
<dbReference type="Gene3D" id="1.10.540.10">
    <property type="entry name" value="Acyl-CoA dehydrogenase/oxidase, N-terminal domain"/>
    <property type="match status" value="1"/>
</dbReference>
<dbReference type="InterPro" id="IPR037069">
    <property type="entry name" value="AcylCoA_DH/ox_N_sf"/>
</dbReference>
<name>A0A5B0HHF5_9BURK</name>
<dbReference type="Proteomes" id="UP000325273">
    <property type="component" value="Unassembled WGS sequence"/>
</dbReference>
<dbReference type="InterPro" id="IPR006091">
    <property type="entry name" value="Acyl-CoA_Oxase/DH_mid-dom"/>
</dbReference>
<keyword evidence="9" id="KW-1185">Reference proteome</keyword>
<dbReference type="InterPro" id="IPR046373">
    <property type="entry name" value="Acyl-CoA_Oxase/DH_mid-dom_sf"/>
</dbReference>
<dbReference type="RefSeq" id="WP_149669100.1">
    <property type="nucleotide sequence ID" value="NZ_VTUZ01000003.1"/>
</dbReference>